<keyword evidence="1" id="KW-0175">Coiled coil</keyword>
<gene>
    <name evidence="4" type="ORF">FA09DRAFT_358993</name>
</gene>
<feature type="coiled-coil region" evidence="1">
    <location>
        <begin position="509"/>
        <end position="543"/>
    </location>
</feature>
<keyword evidence="3" id="KW-1133">Transmembrane helix</keyword>
<reference evidence="4 5" key="1">
    <citation type="journal article" date="2018" name="Mol. Biol. Evol.">
        <title>Broad Genomic Sampling Reveals a Smut Pathogenic Ancestry of the Fungal Clade Ustilaginomycotina.</title>
        <authorList>
            <person name="Kijpornyongpan T."/>
            <person name="Mondo S.J."/>
            <person name="Barry K."/>
            <person name="Sandor L."/>
            <person name="Lee J."/>
            <person name="Lipzen A."/>
            <person name="Pangilinan J."/>
            <person name="LaButti K."/>
            <person name="Hainaut M."/>
            <person name="Henrissat B."/>
            <person name="Grigoriev I.V."/>
            <person name="Spatafora J.W."/>
            <person name="Aime M.C."/>
        </authorList>
    </citation>
    <scope>NUCLEOTIDE SEQUENCE [LARGE SCALE GENOMIC DNA]</scope>
    <source>
        <strain evidence="4 5">MCA 4186</strain>
    </source>
</reference>
<dbReference type="GO" id="GO:0007076">
    <property type="term" value="P:mitotic chromosome condensation"/>
    <property type="evidence" value="ECO:0007669"/>
    <property type="project" value="TreeGrafter"/>
</dbReference>
<feature type="compositionally biased region" description="Basic and acidic residues" evidence="2">
    <location>
        <begin position="317"/>
        <end position="328"/>
    </location>
</feature>
<dbReference type="PANTHER" id="PTHR43941:SF1">
    <property type="entry name" value="STRUCTURAL MAINTENANCE OF CHROMOSOMES PROTEIN 2"/>
    <property type="match status" value="1"/>
</dbReference>
<feature type="compositionally biased region" description="Low complexity" evidence="2">
    <location>
        <begin position="1056"/>
        <end position="1092"/>
    </location>
</feature>
<dbReference type="AlphaFoldDB" id="A0A316ZG87"/>
<feature type="region of interest" description="Disordered" evidence="2">
    <location>
        <begin position="832"/>
        <end position="936"/>
    </location>
</feature>
<name>A0A316ZG87_9BASI</name>
<organism evidence="4 5">
    <name type="scientific">Tilletiopsis washingtonensis</name>
    <dbReference type="NCBI Taxonomy" id="58919"/>
    <lineage>
        <taxon>Eukaryota</taxon>
        <taxon>Fungi</taxon>
        <taxon>Dikarya</taxon>
        <taxon>Basidiomycota</taxon>
        <taxon>Ustilaginomycotina</taxon>
        <taxon>Exobasidiomycetes</taxon>
        <taxon>Entylomatales</taxon>
        <taxon>Entylomatales incertae sedis</taxon>
        <taxon>Tilletiopsis</taxon>
    </lineage>
</organism>
<dbReference type="OrthoDB" id="2548929at2759"/>
<feature type="compositionally biased region" description="Low complexity" evidence="2">
    <location>
        <begin position="978"/>
        <end position="997"/>
    </location>
</feature>
<proteinExistence type="predicted"/>
<feature type="region of interest" description="Disordered" evidence="2">
    <location>
        <begin position="481"/>
        <end position="500"/>
    </location>
</feature>
<dbReference type="PANTHER" id="PTHR43941">
    <property type="entry name" value="STRUCTURAL MAINTENANCE OF CHROMOSOMES PROTEIN 2"/>
    <property type="match status" value="1"/>
</dbReference>
<dbReference type="RefSeq" id="XP_025600535.1">
    <property type="nucleotide sequence ID" value="XM_025745038.1"/>
</dbReference>
<dbReference type="STRING" id="58919.A0A316ZG87"/>
<protein>
    <submittedName>
        <fullName evidence="4">Uncharacterized protein</fullName>
    </submittedName>
</protein>
<feature type="compositionally biased region" description="Low complexity" evidence="2">
    <location>
        <begin position="864"/>
        <end position="886"/>
    </location>
</feature>
<feature type="region of interest" description="Disordered" evidence="2">
    <location>
        <begin position="702"/>
        <end position="740"/>
    </location>
</feature>
<evidence type="ECO:0000256" key="3">
    <source>
        <dbReference type="SAM" id="Phobius"/>
    </source>
</evidence>
<evidence type="ECO:0000256" key="1">
    <source>
        <dbReference type="SAM" id="Coils"/>
    </source>
</evidence>
<keyword evidence="3" id="KW-0472">Membrane</keyword>
<feature type="compositionally biased region" description="Low complexity" evidence="2">
    <location>
        <begin position="329"/>
        <end position="361"/>
    </location>
</feature>
<dbReference type="GeneID" id="37272582"/>
<evidence type="ECO:0000256" key="2">
    <source>
        <dbReference type="SAM" id="MobiDB-lite"/>
    </source>
</evidence>
<feature type="compositionally biased region" description="Basic and acidic residues" evidence="2">
    <location>
        <begin position="485"/>
        <end position="500"/>
    </location>
</feature>
<dbReference type="Proteomes" id="UP000245946">
    <property type="component" value="Unassembled WGS sequence"/>
</dbReference>
<feature type="region of interest" description="Disordered" evidence="2">
    <location>
        <begin position="978"/>
        <end position="1136"/>
    </location>
</feature>
<dbReference type="GO" id="GO:0000796">
    <property type="term" value="C:condensin complex"/>
    <property type="evidence" value="ECO:0007669"/>
    <property type="project" value="TreeGrafter"/>
</dbReference>
<accession>A0A316ZG87</accession>
<evidence type="ECO:0000313" key="5">
    <source>
        <dbReference type="Proteomes" id="UP000245946"/>
    </source>
</evidence>
<keyword evidence="5" id="KW-1185">Reference proteome</keyword>
<feature type="region of interest" description="Disordered" evidence="2">
    <location>
        <begin position="307"/>
        <end position="361"/>
    </location>
</feature>
<feature type="region of interest" description="Disordered" evidence="2">
    <location>
        <begin position="1"/>
        <end position="23"/>
    </location>
</feature>
<dbReference type="EMBL" id="KZ819286">
    <property type="protein sequence ID" value="PWO00257.1"/>
    <property type="molecule type" value="Genomic_DNA"/>
</dbReference>
<keyword evidence="3" id="KW-0812">Transmembrane</keyword>
<dbReference type="GO" id="GO:0003682">
    <property type="term" value="F:chromatin binding"/>
    <property type="evidence" value="ECO:0007669"/>
    <property type="project" value="TreeGrafter"/>
</dbReference>
<dbReference type="GO" id="GO:0000785">
    <property type="term" value="C:chromatin"/>
    <property type="evidence" value="ECO:0007669"/>
    <property type="project" value="TreeGrafter"/>
</dbReference>
<feature type="coiled-coil region" evidence="1">
    <location>
        <begin position="368"/>
        <end position="476"/>
    </location>
</feature>
<feature type="transmembrane region" description="Helical" evidence="3">
    <location>
        <begin position="108"/>
        <end position="125"/>
    </location>
</feature>
<feature type="region of interest" description="Disordered" evidence="2">
    <location>
        <begin position="788"/>
        <end position="808"/>
    </location>
</feature>
<dbReference type="GO" id="GO:0000793">
    <property type="term" value="C:condensed chromosome"/>
    <property type="evidence" value="ECO:0007669"/>
    <property type="project" value="TreeGrafter"/>
</dbReference>
<feature type="transmembrane region" description="Helical" evidence="3">
    <location>
        <begin position="78"/>
        <end position="101"/>
    </location>
</feature>
<sequence length="1136" mass="119528">MGAASSERSSGRLADTRPPPVGALEDGSGEVTLVVYSVFMAATSLLLLLLAHVHQVHSGSSAADGAAPAFALASPRTWLAGLLAAVARLHGLVASAAALLAAIDIRTLLCTAAGLVTILSIAYWTNPSDASFRTYLADLSLRQHLRQLHEDAVPPQLAGKEAGAAELDALSLGGAEPERYASPHVLTFANRISISLRTPPYCRRDLGLFSVVSVTHVLTDGQRGGSTFSSRRPAPDGKVDCAHCGTMHAPGSQRSWFIGAFGRWFGGTLSCAFEARAERHVAAESAAGAAAARPYGVLSLSCQDDAATDNPAASSADGKDDSVDDHAGDAQSAAHGDASAATSATRTTNAGAASAAPAESDAAPSSALAALKSKLSTSSSAVSELQQQLEQLHTSSDSTRVQLQTQLDELRARKREDDAARIDLRGRMKSLDESKRHAEGSRREAERRLKAATSLREAIEGRIESKGREMEALREREIASAQRVETSKEHRVQRSKEIEEEMRAKHEAETALGEEIEQLNAKLVALEERILEEDANLEATRELAAERYRSMLHEASLEAAANQQHAALAGPLGQHMHGAPPSGHLSHLAPSHQYAPQQQVPHRMYPLLSGPGDGTQLRDSEPFGPQTFDAGWGTNGADMYGMPSDMHGLAPPRLVVSNGREAGFDPTFDPTRSLAHRSSDADAEFLPFFPDDKAEERRISNAGADASLLSTRRGAPGQMTLPPSNLLPRTPPPRGFQPNGPQTPFTPLSPFSTDLLPSNLFLNTDDDAGHVGILPGTRSERVEAALGRFGLDTSDTSDMEGGGGSDADTIDEAAELELGGPLEGLEAGQTLAAGAGQSDADDPQTAKGSRRSWWGGKARTPSKEASAAAPAEDAEASSDAASAELDASSKRRSLSLFPKLSLNPGAKAFRSSSRKQAAGGAVPMRGPLDSWPVGSQPAVPSDYEAVRRAFDTTVGADEEQGRRSWSAFDTWAHQGQVAQHEQQQQRAIPAQQQAAHARFGRGPFPRHPYLAGQSGLGPGGMRSSSDSLPHAASAAASREWPGSGDDVFNPIARTTSHPGSSVASSSPSNSEMRSSRLRSFFRAADGSKAAAAPKTFEAPEMLTPPASAGASHGDADADEAGVSAASPKSKRSAFRW</sequence>
<evidence type="ECO:0000313" key="4">
    <source>
        <dbReference type="EMBL" id="PWO00257.1"/>
    </source>
</evidence>
<feature type="transmembrane region" description="Helical" evidence="3">
    <location>
        <begin position="33"/>
        <end position="53"/>
    </location>
</feature>